<evidence type="ECO:0000313" key="1">
    <source>
        <dbReference type="EMBL" id="MCU6766622.1"/>
    </source>
</evidence>
<comment type="caution">
    <text evidence="1">The sequence shown here is derived from an EMBL/GenBank/DDBJ whole genome shotgun (WGS) entry which is preliminary data.</text>
</comment>
<accession>A0ABT2TYG7</accession>
<evidence type="ECO:0000313" key="2">
    <source>
        <dbReference type="Proteomes" id="UP001652409"/>
    </source>
</evidence>
<proteinExistence type="predicted"/>
<gene>
    <name evidence="1" type="ORF">OCV61_14630</name>
</gene>
<dbReference type="SUPFAM" id="SSF52058">
    <property type="entry name" value="L domain-like"/>
    <property type="match status" value="1"/>
</dbReference>
<dbReference type="Gene3D" id="3.80.10.10">
    <property type="entry name" value="Ribonuclease Inhibitor"/>
    <property type="match status" value="1"/>
</dbReference>
<dbReference type="Pfam" id="PF13306">
    <property type="entry name" value="LRR_5"/>
    <property type="match status" value="1"/>
</dbReference>
<keyword evidence="2" id="KW-1185">Reference proteome</keyword>
<dbReference type="RefSeq" id="WP_158422432.1">
    <property type="nucleotide sequence ID" value="NZ_JAOQJL010000035.1"/>
</dbReference>
<dbReference type="InterPro" id="IPR032675">
    <property type="entry name" value="LRR_dom_sf"/>
</dbReference>
<protein>
    <submittedName>
        <fullName evidence="1">Leucine-rich repeat domain-containing protein</fullName>
    </submittedName>
</protein>
<name>A0ABT2TYG7_9FIRM</name>
<reference evidence="1 2" key="1">
    <citation type="journal article" date="2021" name="ISME Commun">
        <title>Automated analysis of genomic sequences facilitates high-throughput and comprehensive description of bacteria.</title>
        <authorList>
            <person name="Hitch T.C.A."/>
        </authorList>
    </citation>
    <scope>NUCLEOTIDE SEQUENCE [LARGE SCALE GENOMIC DNA]</scope>
    <source>
        <strain evidence="1 2">Sanger_23</strain>
    </source>
</reference>
<dbReference type="EMBL" id="JAOQJL010000035">
    <property type="protein sequence ID" value="MCU6766622.1"/>
    <property type="molecule type" value="Genomic_DNA"/>
</dbReference>
<organism evidence="1 2">
    <name type="scientific">Blautia ammoniilytica</name>
    <dbReference type="NCBI Taxonomy" id="2981782"/>
    <lineage>
        <taxon>Bacteria</taxon>
        <taxon>Bacillati</taxon>
        <taxon>Bacillota</taxon>
        <taxon>Clostridia</taxon>
        <taxon>Lachnospirales</taxon>
        <taxon>Lachnospiraceae</taxon>
        <taxon>Blautia</taxon>
    </lineage>
</organism>
<dbReference type="Proteomes" id="UP001652409">
    <property type="component" value="Unassembled WGS sequence"/>
</dbReference>
<dbReference type="InterPro" id="IPR026906">
    <property type="entry name" value="LRR_5"/>
</dbReference>
<sequence length="293" mass="33494">MEENSSFEYEKKNGYVVITALKGDPSVVEIPGMLDGLPVTELKEYLLSGKSLETLYLPDTVKKIGRYGFYNCRSLHTMWFGSRFTDIGSGAFTGCHNIRKLYVHMEGQDSGIKEILSEIGEELEVVLSGSVEAVLWFPEYYEEGVENTPARILMTQIHGSGLYYRNCFAGKRFNYQEYDKRFEMACAQENEKFLLELAFGRLKSPWELGQNAREQYELYIQSHYEQLAGLLICGQRQEELAFLMETYPLDRSEKAVYDHILGMAGKTGDEGTVSMLMEYGRIHFPAGRPSFML</sequence>